<dbReference type="Proteomes" id="UP001056426">
    <property type="component" value="Chromosome"/>
</dbReference>
<dbReference type="InterPro" id="IPR004305">
    <property type="entry name" value="Thiaminase-2/PQQC"/>
</dbReference>
<dbReference type="GO" id="GO:0005829">
    <property type="term" value="C:cytosol"/>
    <property type="evidence" value="ECO:0007669"/>
    <property type="project" value="TreeGrafter"/>
</dbReference>
<dbReference type="SUPFAM" id="SSF48613">
    <property type="entry name" value="Heme oxygenase-like"/>
    <property type="match status" value="1"/>
</dbReference>
<dbReference type="InterPro" id="IPR016084">
    <property type="entry name" value="Haem_Oase-like_multi-hlx"/>
</dbReference>
<dbReference type="PANTHER" id="PTHR43198">
    <property type="entry name" value="BIFUNCTIONAL TH2 PROTEIN"/>
    <property type="match status" value="1"/>
</dbReference>
<evidence type="ECO:0000259" key="1">
    <source>
        <dbReference type="Pfam" id="PF03070"/>
    </source>
</evidence>
<name>A0A9J6ZR59_9BACT</name>
<dbReference type="PANTHER" id="PTHR43198:SF2">
    <property type="entry name" value="SI:CH1073-67J19.1-RELATED"/>
    <property type="match status" value="1"/>
</dbReference>
<feature type="domain" description="Thiaminase-2/PQQC" evidence="1">
    <location>
        <begin position="12"/>
        <end position="210"/>
    </location>
</feature>
<dbReference type="AlphaFoldDB" id="A0A9J6ZR59"/>
<organism evidence="2 3">
    <name type="scientific">Xiashengella succiniciproducens</name>
    <dbReference type="NCBI Taxonomy" id="2949635"/>
    <lineage>
        <taxon>Bacteria</taxon>
        <taxon>Pseudomonadati</taxon>
        <taxon>Bacteroidota</taxon>
        <taxon>Bacteroidia</taxon>
        <taxon>Marinilabiliales</taxon>
        <taxon>Marinilabiliaceae</taxon>
        <taxon>Xiashengella</taxon>
    </lineage>
</organism>
<reference evidence="2" key="2">
    <citation type="submission" date="2022-06" db="EMBL/GenBank/DDBJ databases">
        <title>Xiashengella guii gen. nov. sp. nov., a bacterium isolated form anaerobic digestion tank.</title>
        <authorList>
            <person name="Huang H."/>
        </authorList>
    </citation>
    <scope>NUCLEOTIDE SEQUENCE</scope>
    <source>
        <strain evidence="2">Ai-910</strain>
    </source>
</reference>
<dbReference type="Pfam" id="PF03070">
    <property type="entry name" value="TENA_THI-4"/>
    <property type="match status" value="1"/>
</dbReference>
<protein>
    <submittedName>
        <fullName evidence="2">TenA family protein</fullName>
    </submittedName>
</protein>
<accession>A0A9J6ZR59</accession>
<evidence type="ECO:0000313" key="3">
    <source>
        <dbReference type="Proteomes" id="UP001056426"/>
    </source>
</evidence>
<dbReference type="InterPro" id="IPR050967">
    <property type="entry name" value="Thiamine_Salvage_TenA"/>
</dbReference>
<keyword evidence="3" id="KW-1185">Reference proteome</keyword>
<dbReference type="KEGG" id="alkq:M9189_03685"/>
<reference evidence="2" key="1">
    <citation type="submission" date="2022-05" db="EMBL/GenBank/DDBJ databases">
        <authorList>
            <person name="Sun X."/>
        </authorList>
    </citation>
    <scope>NUCLEOTIDE SEQUENCE</scope>
    <source>
        <strain evidence="2">Ai-910</strain>
    </source>
</reference>
<dbReference type="EMBL" id="CP098400">
    <property type="protein sequence ID" value="URW80452.1"/>
    <property type="molecule type" value="Genomic_DNA"/>
</dbReference>
<sequence>MKWSEEAWRASAPVYEAILHLPFIKELISGDLPQEKFQFYLQQDALYLAEYGKILAGIAGKLDQKDWREAFLKFASDTVSVEQALHQLYLKEDKHKETEATPTCTLYTGHLYQQLAGASIEEALAAVLPCFWVYQKVGDHILAHQNQINNPYQAWINTYGGEDFALAVNKAIAICDAAAVDTTPARRKQMTRAFGLAFKMEWMFWNSAWDLEQWPV</sequence>
<dbReference type="Gene3D" id="1.20.910.10">
    <property type="entry name" value="Heme oxygenase-like"/>
    <property type="match status" value="1"/>
</dbReference>
<dbReference type="CDD" id="cd19365">
    <property type="entry name" value="TenA_C-like"/>
    <property type="match status" value="1"/>
</dbReference>
<evidence type="ECO:0000313" key="2">
    <source>
        <dbReference type="EMBL" id="URW80452.1"/>
    </source>
</evidence>
<gene>
    <name evidence="2" type="ORF">M9189_03685</name>
</gene>
<proteinExistence type="predicted"/>
<dbReference type="RefSeq" id="WP_250724672.1">
    <property type="nucleotide sequence ID" value="NZ_CP098400.1"/>
</dbReference>